<evidence type="ECO:0000313" key="16">
    <source>
        <dbReference type="EMBL" id="ANF98778.1"/>
    </source>
</evidence>
<dbReference type="GO" id="GO:0005886">
    <property type="term" value="C:plasma membrane"/>
    <property type="evidence" value="ECO:0007669"/>
    <property type="project" value="UniProtKB-SubCell"/>
</dbReference>
<reference evidence="17" key="1">
    <citation type="submission" date="2015-10" db="EMBL/GenBank/DDBJ databases">
        <title>Genome of Paenibacillus bovis sp. nov.</title>
        <authorList>
            <person name="Wu Z."/>
            <person name="Gao C."/>
            <person name="Liu Z."/>
            <person name="Zheng H."/>
        </authorList>
    </citation>
    <scope>NUCLEOTIDE SEQUENCE [LARGE SCALE GENOMIC DNA]</scope>
    <source>
        <strain evidence="17">BD3526</strain>
    </source>
</reference>
<dbReference type="STRING" id="1616788.AR543_12140"/>
<proteinExistence type="inferred from homology"/>
<feature type="transmembrane region" description="Helical" evidence="14">
    <location>
        <begin position="166"/>
        <end position="187"/>
    </location>
</feature>
<evidence type="ECO:0000256" key="7">
    <source>
        <dbReference type="ARBA" id="ARBA00022692"/>
    </source>
</evidence>
<dbReference type="InterPro" id="IPR011701">
    <property type="entry name" value="MFS"/>
</dbReference>
<dbReference type="SUPFAM" id="SSF103473">
    <property type="entry name" value="MFS general substrate transporter"/>
    <property type="match status" value="1"/>
</dbReference>
<sequence>MQSAAETRRLKQAIPVILLFFLFALVIDNSFKLVSVAIAQDLNLSMTTVSWQATLAGLIIGIGAVVYATLADTVSIKKLLVTGIVLICVGSVIGFAFRHSFPMILLARVIQTAGLASAETLYVIYVTKYLPRSEQKMFLGLSTSSYSLSLVIGALAGGYISTYLSWSALFLVPLLSLILLPFILKFLPDEQSSRSRIDFAGLILIASIATAVMLYISDFNWLYLILFAAAAALFLTYISRSQQAFIGIEFFRNRRFISILVIVFIMYSVQLGYIFLFPFLMEKVYGLKLDKISLLLVPGYITAVIVGALSGGIAKKLSNRQAVSLALLLIAVSVALPGLLPQSSPLIYVLSMMIFAGSFALMYAPLLDSCVSSIPVEKVGTAIGFYNLMINVAASIGITYTAAMTEALPFQQVLVILGAVSLAALLLYTLLMGRTGTPKA</sequence>
<comment type="function">
    <text evidence="1">Resistance to tetracycline by an active tetracycline efflux. This is an energy-dependent process that decreases the accumulation of the antibiotic in whole cells. This protein functions as a metal-tetracycline/H(+) antiporter.</text>
</comment>
<feature type="transmembrane region" description="Helical" evidence="14">
    <location>
        <begin position="409"/>
        <end position="431"/>
    </location>
</feature>
<dbReference type="GO" id="GO:0015297">
    <property type="term" value="F:antiporter activity"/>
    <property type="evidence" value="ECO:0007669"/>
    <property type="project" value="UniProtKB-KW"/>
</dbReference>
<gene>
    <name evidence="16" type="ORF">AR543_12140</name>
</gene>
<feature type="domain" description="Major facilitator superfamily (MFS) profile" evidence="15">
    <location>
        <begin position="12"/>
        <end position="436"/>
    </location>
</feature>
<dbReference type="InterPro" id="IPR036259">
    <property type="entry name" value="MFS_trans_sf"/>
</dbReference>
<keyword evidence="4" id="KW-0813">Transport</keyword>
<evidence type="ECO:0000256" key="4">
    <source>
        <dbReference type="ARBA" id="ARBA00022448"/>
    </source>
</evidence>
<keyword evidence="11 14" id="KW-0472">Membrane</keyword>
<evidence type="ECO:0000256" key="2">
    <source>
        <dbReference type="ARBA" id="ARBA00004651"/>
    </source>
</evidence>
<dbReference type="EMBL" id="CP013023">
    <property type="protein sequence ID" value="ANF98778.1"/>
    <property type="molecule type" value="Genomic_DNA"/>
</dbReference>
<feature type="transmembrane region" description="Helical" evidence="14">
    <location>
        <begin position="137"/>
        <end position="160"/>
    </location>
</feature>
<keyword evidence="8" id="KW-0375">Hydrogen ion transport</keyword>
<feature type="transmembrane region" description="Helical" evidence="14">
    <location>
        <begin position="322"/>
        <end position="340"/>
    </location>
</feature>
<feature type="transmembrane region" description="Helical" evidence="14">
    <location>
        <begin position="103"/>
        <end position="125"/>
    </location>
</feature>
<dbReference type="Proteomes" id="UP000078148">
    <property type="component" value="Chromosome"/>
</dbReference>
<keyword evidence="6" id="KW-1003">Cell membrane</keyword>
<keyword evidence="9 14" id="KW-1133">Transmembrane helix</keyword>
<dbReference type="KEGG" id="pbv:AR543_12140"/>
<dbReference type="Gene3D" id="1.20.1720.10">
    <property type="entry name" value="Multidrug resistance protein D"/>
    <property type="match status" value="1"/>
</dbReference>
<organism evidence="16 17">
    <name type="scientific">Paenibacillus bovis</name>
    <dbReference type="NCBI Taxonomy" id="1616788"/>
    <lineage>
        <taxon>Bacteria</taxon>
        <taxon>Bacillati</taxon>
        <taxon>Bacillota</taxon>
        <taxon>Bacilli</taxon>
        <taxon>Bacillales</taxon>
        <taxon>Paenibacillaceae</taxon>
        <taxon>Paenibacillus</taxon>
    </lineage>
</organism>
<protein>
    <recommendedName>
        <fullName evidence="13">Tetracycline resistance protein</fullName>
    </recommendedName>
</protein>
<feature type="transmembrane region" description="Helical" evidence="14">
    <location>
        <begin position="379"/>
        <end position="403"/>
    </location>
</feature>
<dbReference type="GO" id="GO:0046677">
    <property type="term" value="P:response to antibiotic"/>
    <property type="evidence" value="ECO:0007669"/>
    <property type="project" value="UniProtKB-KW"/>
</dbReference>
<keyword evidence="5" id="KW-0050">Antiport</keyword>
<evidence type="ECO:0000256" key="9">
    <source>
        <dbReference type="ARBA" id="ARBA00022989"/>
    </source>
</evidence>
<dbReference type="GO" id="GO:1902600">
    <property type="term" value="P:proton transmembrane transport"/>
    <property type="evidence" value="ECO:0007669"/>
    <property type="project" value="UniProtKB-KW"/>
</dbReference>
<feature type="transmembrane region" description="Helical" evidence="14">
    <location>
        <begin position="346"/>
        <end position="367"/>
    </location>
</feature>
<evidence type="ECO:0000256" key="3">
    <source>
        <dbReference type="ARBA" id="ARBA00007520"/>
    </source>
</evidence>
<evidence type="ECO:0000256" key="1">
    <source>
        <dbReference type="ARBA" id="ARBA00003279"/>
    </source>
</evidence>
<evidence type="ECO:0000256" key="14">
    <source>
        <dbReference type="SAM" id="Phobius"/>
    </source>
</evidence>
<feature type="transmembrane region" description="Helical" evidence="14">
    <location>
        <begin position="49"/>
        <end position="70"/>
    </location>
</feature>
<dbReference type="Pfam" id="PF07690">
    <property type="entry name" value="MFS_1"/>
    <property type="match status" value="1"/>
</dbReference>
<dbReference type="AlphaFoldDB" id="A0A172ZMH2"/>
<evidence type="ECO:0000256" key="13">
    <source>
        <dbReference type="ARBA" id="ARBA00040630"/>
    </source>
</evidence>
<evidence type="ECO:0000256" key="8">
    <source>
        <dbReference type="ARBA" id="ARBA00022781"/>
    </source>
</evidence>
<keyword evidence="10" id="KW-0406">Ion transport</keyword>
<keyword evidence="12" id="KW-0046">Antibiotic resistance</keyword>
<dbReference type="PROSITE" id="PS50850">
    <property type="entry name" value="MFS"/>
    <property type="match status" value="1"/>
</dbReference>
<reference evidence="16 17" key="2">
    <citation type="journal article" date="2016" name="Int. J. Syst. Evol. Microbiol.">
        <title>Paenibacillus bovis sp. nov., isolated from raw yak (Bos grunniens) milk.</title>
        <authorList>
            <person name="Gao C."/>
            <person name="Han J."/>
            <person name="Liu Z."/>
            <person name="Xu X."/>
            <person name="Hang F."/>
            <person name="Wu Z."/>
        </authorList>
    </citation>
    <scope>NUCLEOTIDE SEQUENCE [LARGE SCALE GENOMIC DNA]</scope>
    <source>
        <strain evidence="16 17">BD3526</strain>
    </source>
</reference>
<evidence type="ECO:0000313" key="17">
    <source>
        <dbReference type="Proteomes" id="UP000078148"/>
    </source>
</evidence>
<feature type="transmembrane region" description="Helical" evidence="14">
    <location>
        <begin position="259"/>
        <end position="280"/>
    </location>
</feature>
<dbReference type="PANTHER" id="PTHR23501:SF188">
    <property type="entry name" value="TETRACYCLINE RESISTANCE PROTEIN"/>
    <property type="match status" value="1"/>
</dbReference>
<name>A0A172ZMH2_9BACL</name>
<evidence type="ECO:0000256" key="10">
    <source>
        <dbReference type="ARBA" id="ARBA00023065"/>
    </source>
</evidence>
<dbReference type="InterPro" id="IPR020846">
    <property type="entry name" value="MFS_dom"/>
</dbReference>
<dbReference type="RefSeq" id="WP_060536758.1">
    <property type="nucleotide sequence ID" value="NZ_CP013023.1"/>
</dbReference>
<evidence type="ECO:0000256" key="5">
    <source>
        <dbReference type="ARBA" id="ARBA00022449"/>
    </source>
</evidence>
<comment type="subcellular location">
    <subcellularLocation>
        <location evidence="2">Cell membrane</location>
        <topology evidence="2">Multi-pass membrane protein</topology>
    </subcellularLocation>
</comment>
<feature type="transmembrane region" description="Helical" evidence="14">
    <location>
        <begin position="292"/>
        <end position="310"/>
    </location>
</feature>
<evidence type="ECO:0000256" key="6">
    <source>
        <dbReference type="ARBA" id="ARBA00022475"/>
    </source>
</evidence>
<accession>A0A172ZMH2</accession>
<feature type="transmembrane region" description="Helical" evidence="14">
    <location>
        <begin position="79"/>
        <end position="97"/>
    </location>
</feature>
<dbReference type="PRINTS" id="PR01036">
    <property type="entry name" value="TCRTETB"/>
</dbReference>
<dbReference type="Gene3D" id="1.20.1250.20">
    <property type="entry name" value="MFS general substrate transporter like domains"/>
    <property type="match status" value="1"/>
</dbReference>
<comment type="similarity">
    <text evidence="3">Belongs to the major facilitator superfamily. TCR/Tet family.</text>
</comment>
<keyword evidence="7 14" id="KW-0812">Transmembrane</keyword>
<feature type="transmembrane region" description="Helical" evidence="14">
    <location>
        <begin position="199"/>
        <end position="216"/>
    </location>
</feature>
<dbReference type="PANTHER" id="PTHR23501">
    <property type="entry name" value="MAJOR FACILITATOR SUPERFAMILY"/>
    <property type="match status" value="1"/>
</dbReference>
<keyword evidence="17" id="KW-1185">Reference proteome</keyword>
<evidence type="ECO:0000259" key="15">
    <source>
        <dbReference type="PROSITE" id="PS50850"/>
    </source>
</evidence>
<evidence type="ECO:0000256" key="11">
    <source>
        <dbReference type="ARBA" id="ARBA00023136"/>
    </source>
</evidence>
<feature type="transmembrane region" description="Helical" evidence="14">
    <location>
        <begin position="222"/>
        <end position="238"/>
    </location>
</feature>
<evidence type="ECO:0000256" key="12">
    <source>
        <dbReference type="ARBA" id="ARBA00023251"/>
    </source>
</evidence>